<accession>Q80LJ9</accession>
<organismHost>
    <name type="scientific">Adoxophyes honmai</name>
    <name type="common">Smaller tea tortrix moth</name>
    <dbReference type="NCBI Taxonomy" id="85585"/>
</organismHost>
<name>Q80LJ9_NPVAH</name>
<protein>
    <submittedName>
        <fullName evidence="1">Uncharacterized protein</fullName>
    </submittedName>
</protein>
<dbReference type="OrthoDB" id="37570at10239"/>
<keyword evidence="2" id="KW-1185">Reference proteome</keyword>
<dbReference type="EMBL" id="AP006270">
    <property type="protein sequence ID" value="BAC67348.1"/>
    <property type="molecule type" value="Genomic_DNA"/>
</dbReference>
<proteinExistence type="predicted"/>
<dbReference type="RefSeq" id="NP_818744.1">
    <property type="nucleotide sequence ID" value="NC_004690.1"/>
</dbReference>
<reference evidence="1 2" key="1">
    <citation type="journal article" date="2003" name="Virology">
        <title>Genome sequence and organization of a nucleopolyhedrovirus isolated from the smaller tea tortrix, Adoxophyes honmai.</title>
        <authorList>
            <person name="Nakai M."/>
            <person name="Goto C."/>
            <person name="Kang W."/>
            <person name="Shikata M."/>
            <person name="Luque T."/>
            <person name="Kunimi Y."/>
        </authorList>
    </citation>
    <scope>NUCLEOTIDE SEQUENCE [LARGE SCALE GENOMIC DNA]</scope>
    <source>
        <strain evidence="1 2">ADN001</strain>
    </source>
</reference>
<dbReference type="KEGG" id="vg:1485784"/>
<sequence>MNVKTLLLMQWATKPVARMPERHEFTQSKVYYCYENHYRIYDHFYYFQKKTLDQHHCNFLRIFNRRIVMSAADMERLMEEIDFELIKNSCSLWAYYDEENKLQITRQIKDLYFNAISGLTFVTNQCERYIRF</sequence>
<dbReference type="GeneID" id="1485784"/>
<dbReference type="Proteomes" id="UP000232720">
    <property type="component" value="Genome"/>
</dbReference>
<organism evidence="1 2">
    <name type="scientific">Adoxophyes honmai nucleopolyhedrovirus</name>
    <dbReference type="NCBI Taxonomy" id="224399"/>
    <lineage>
        <taxon>Viruses</taxon>
        <taxon>Viruses incertae sedis</taxon>
        <taxon>Naldaviricetes</taxon>
        <taxon>Lefavirales</taxon>
        <taxon>Baculoviridae</taxon>
        <taxon>Alphabaculovirus</taxon>
        <taxon>Alphabaculovirus adhonmai</taxon>
    </lineage>
</organism>
<evidence type="ECO:0000313" key="2">
    <source>
        <dbReference type="Proteomes" id="UP000232720"/>
    </source>
</evidence>
<evidence type="ECO:0000313" key="1">
    <source>
        <dbReference type="EMBL" id="BAC67348.1"/>
    </source>
</evidence>